<feature type="transmembrane region" description="Helical" evidence="1">
    <location>
        <begin position="7"/>
        <end position="24"/>
    </location>
</feature>
<gene>
    <name evidence="2" type="ORF">CH357_05795</name>
</gene>
<dbReference type="Proteomes" id="UP000232196">
    <property type="component" value="Unassembled WGS sequence"/>
</dbReference>
<sequence>MPSKKNVLLVSSTFVVVVLIFIFTRNHDGAANSSSKNIFSESLSIFSGFIGSRTSSSTYNEDNAVVSASLLKSETPDNLYWVAVATPQDAGEKKAQEELLESWATLYGKIYSGKATRKEIDTYYTSQIKLQEDQLELLRLMEERYPERLDDEKRRMILAGKELYGKKLKNVTEEYKKHTNN</sequence>
<keyword evidence="1" id="KW-1133">Transmembrane helix</keyword>
<keyword evidence="3" id="KW-1185">Reference proteome</keyword>
<dbReference type="EMBL" id="NPDN01000003">
    <property type="protein sequence ID" value="PJZ26016.1"/>
    <property type="molecule type" value="Genomic_DNA"/>
</dbReference>
<reference evidence="2 3" key="1">
    <citation type="submission" date="2017-07" db="EMBL/GenBank/DDBJ databases">
        <title>Leptospira spp. isolated from tropical soils.</title>
        <authorList>
            <person name="Thibeaux R."/>
            <person name="Iraola G."/>
            <person name="Ferres I."/>
            <person name="Bierque E."/>
            <person name="Girault D."/>
            <person name="Soupe-Gilbert M.-E."/>
            <person name="Picardeau M."/>
            <person name="Goarant C."/>
        </authorList>
    </citation>
    <scope>NUCLEOTIDE SEQUENCE [LARGE SCALE GENOMIC DNA]</scope>
    <source>
        <strain evidence="2 3">MCA1-C-A1</strain>
    </source>
</reference>
<keyword evidence="1" id="KW-0472">Membrane</keyword>
<dbReference type="AlphaFoldDB" id="A0A2M9XEA0"/>
<proteinExistence type="predicted"/>
<dbReference type="RefSeq" id="WP_100705816.1">
    <property type="nucleotide sequence ID" value="NZ_NPDN01000003.1"/>
</dbReference>
<protein>
    <submittedName>
        <fullName evidence="2">Uncharacterized protein</fullName>
    </submittedName>
</protein>
<evidence type="ECO:0000256" key="1">
    <source>
        <dbReference type="SAM" id="Phobius"/>
    </source>
</evidence>
<keyword evidence="1" id="KW-0812">Transmembrane</keyword>
<evidence type="ECO:0000313" key="3">
    <source>
        <dbReference type="Proteomes" id="UP000232196"/>
    </source>
</evidence>
<name>A0A2M9XEA0_9LEPT</name>
<comment type="caution">
    <text evidence="2">The sequence shown here is derived from an EMBL/GenBank/DDBJ whole genome shotgun (WGS) entry which is preliminary data.</text>
</comment>
<organism evidence="2 3">
    <name type="scientific">Leptospira hartskeerlii</name>
    <dbReference type="NCBI Taxonomy" id="2023177"/>
    <lineage>
        <taxon>Bacteria</taxon>
        <taxon>Pseudomonadati</taxon>
        <taxon>Spirochaetota</taxon>
        <taxon>Spirochaetia</taxon>
        <taxon>Leptospirales</taxon>
        <taxon>Leptospiraceae</taxon>
        <taxon>Leptospira</taxon>
    </lineage>
</organism>
<accession>A0A2M9XEA0</accession>
<evidence type="ECO:0000313" key="2">
    <source>
        <dbReference type="EMBL" id="PJZ26016.1"/>
    </source>
</evidence>